<dbReference type="EMBL" id="CP081303">
    <property type="protein sequence ID" value="QZE13898.1"/>
    <property type="molecule type" value="Genomic_DNA"/>
</dbReference>
<name>A0AC61NEG1_9BACT</name>
<evidence type="ECO:0000313" key="2">
    <source>
        <dbReference type="Proteomes" id="UP000826212"/>
    </source>
</evidence>
<sequence length="114" mass="13168">MEEYSTRQQKVGRLIQKELGEHFRLNATSVFGGRMISVTVVRMSKDLAIGRCYLSIFPSDNVKEYVEEINNISKNIRYSLGQKIKKQVRIIPELSFHVDDSLDYAENIDNLLKS</sequence>
<evidence type="ECO:0000313" key="1">
    <source>
        <dbReference type="EMBL" id="QZE13898.1"/>
    </source>
</evidence>
<gene>
    <name evidence="1" type="primary">rbfA</name>
    <name evidence="1" type="ORF">K4L44_15320</name>
</gene>
<keyword evidence="2" id="KW-1185">Reference proteome</keyword>
<reference evidence="1" key="1">
    <citation type="submission" date="2021-08" db="EMBL/GenBank/DDBJ databases">
        <title>Novel anaerobic bacterium isolated from sea squirt in East Sea, Republic of Korea.</title>
        <authorList>
            <person name="Nguyen T.H."/>
            <person name="Li Z."/>
            <person name="Lee Y.-J."/>
            <person name="Ko J."/>
            <person name="Kim S.-G."/>
        </authorList>
    </citation>
    <scope>NUCLEOTIDE SEQUENCE</scope>
    <source>
        <strain evidence="1">KCTC 25031</strain>
    </source>
</reference>
<organism evidence="1 2">
    <name type="scientific">Halosquirtibacter laminarini</name>
    <dbReference type="NCBI Taxonomy" id="3374600"/>
    <lineage>
        <taxon>Bacteria</taxon>
        <taxon>Pseudomonadati</taxon>
        <taxon>Bacteroidota</taxon>
        <taxon>Bacteroidia</taxon>
        <taxon>Marinilabiliales</taxon>
        <taxon>Prolixibacteraceae</taxon>
        <taxon>Halosquirtibacter</taxon>
    </lineage>
</organism>
<proteinExistence type="predicted"/>
<protein>
    <submittedName>
        <fullName evidence="1">30S ribosome-binding factor RbfA</fullName>
    </submittedName>
</protein>
<dbReference type="Proteomes" id="UP000826212">
    <property type="component" value="Chromosome"/>
</dbReference>
<accession>A0AC61NEG1</accession>